<dbReference type="PANTHER" id="PTHR43375:SF1">
    <property type="entry name" value="OROTIDINE 5'-PHOSPHATE DECARBOXYLASE"/>
    <property type="match status" value="1"/>
</dbReference>
<proteinExistence type="inferred from homology"/>
<reference evidence="11" key="2">
    <citation type="journal article" date="2021" name="Genome Biol. Evol.">
        <title>Developing a high-quality reference genome for a parasitic bivalve with doubly uniparental inheritance (Bivalvia: Unionida).</title>
        <authorList>
            <person name="Smith C.H."/>
        </authorList>
    </citation>
    <scope>NUCLEOTIDE SEQUENCE</scope>
    <source>
        <strain evidence="11">CHS0354</strain>
        <tissue evidence="11">Mantle</tissue>
    </source>
</reference>
<dbReference type="InterPro" id="IPR013785">
    <property type="entry name" value="Aldolase_TIM"/>
</dbReference>
<evidence type="ECO:0000256" key="6">
    <source>
        <dbReference type="ARBA" id="ARBA00022975"/>
    </source>
</evidence>
<keyword evidence="12" id="KW-1185">Reference proteome</keyword>
<evidence type="ECO:0000259" key="10">
    <source>
        <dbReference type="SMART" id="SM00934"/>
    </source>
</evidence>
<dbReference type="Gene3D" id="3.20.20.70">
    <property type="entry name" value="Aldolase class I"/>
    <property type="match status" value="1"/>
</dbReference>
<dbReference type="EC" id="4.1.1.23" evidence="3"/>
<dbReference type="Proteomes" id="UP001195483">
    <property type="component" value="Unassembled WGS sequence"/>
</dbReference>
<dbReference type="InterPro" id="IPR011995">
    <property type="entry name" value="OMPdecase_type-2"/>
</dbReference>
<dbReference type="CDD" id="cd04725">
    <property type="entry name" value="OMP_decarboxylase_like"/>
    <property type="match status" value="1"/>
</dbReference>
<dbReference type="InterPro" id="IPR001754">
    <property type="entry name" value="OMPdeCOase_dom"/>
</dbReference>
<comment type="pathway">
    <text evidence="1">Pyrimidine metabolism; UMP biosynthesis via de novo pathway; UMP from orotate: step 2/2.</text>
</comment>
<keyword evidence="7" id="KW-0456">Lyase</keyword>
<reference evidence="11" key="3">
    <citation type="submission" date="2023-05" db="EMBL/GenBank/DDBJ databases">
        <authorList>
            <person name="Smith C.H."/>
        </authorList>
    </citation>
    <scope>NUCLEOTIDE SEQUENCE</scope>
    <source>
        <strain evidence="11">CHS0354</strain>
        <tissue evidence="11">Mantle</tissue>
    </source>
</reference>
<dbReference type="NCBIfam" id="TIGR02127">
    <property type="entry name" value="pyrF_sub2"/>
    <property type="match status" value="1"/>
</dbReference>
<comment type="caution">
    <text evidence="11">The sequence shown here is derived from an EMBL/GenBank/DDBJ whole genome shotgun (WGS) entry which is preliminary data.</text>
</comment>
<dbReference type="Pfam" id="PF13581">
    <property type="entry name" value="HATPase_c_2"/>
    <property type="match status" value="1"/>
</dbReference>
<dbReference type="AlphaFoldDB" id="A0AAE0T6M8"/>
<accession>A0AAE0T6M8</accession>
<keyword evidence="6" id="KW-0665">Pyrimidine biosynthesis</keyword>
<comment type="catalytic activity">
    <reaction evidence="9">
        <text>orotidine 5'-phosphate + H(+) = UMP + CO2</text>
        <dbReference type="Rhea" id="RHEA:11596"/>
        <dbReference type="ChEBI" id="CHEBI:15378"/>
        <dbReference type="ChEBI" id="CHEBI:16526"/>
        <dbReference type="ChEBI" id="CHEBI:57538"/>
        <dbReference type="ChEBI" id="CHEBI:57865"/>
        <dbReference type="EC" id="4.1.1.23"/>
    </reaction>
</comment>
<evidence type="ECO:0000256" key="4">
    <source>
        <dbReference type="ARBA" id="ARBA00021923"/>
    </source>
</evidence>
<evidence type="ECO:0000256" key="2">
    <source>
        <dbReference type="ARBA" id="ARBA00008847"/>
    </source>
</evidence>
<keyword evidence="5" id="KW-0210">Decarboxylase</keyword>
<dbReference type="InterPro" id="IPR036890">
    <property type="entry name" value="HATPase_C_sf"/>
</dbReference>
<dbReference type="GO" id="GO:0006207">
    <property type="term" value="P:'de novo' pyrimidine nucleobase biosynthetic process"/>
    <property type="evidence" value="ECO:0007669"/>
    <property type="project" value="InterPro"/>
</dbReference>
<evidence type="ECO:0000256" key="1">
    <source>
        <dbReference type="ARBA" id="ARBA00004861"/>
    </source>
</evidence>
<dbReference type="Pfam" id="PF00215">
    <property type="entry name" value="OMPdecase"/>
    <property type="match status" value="1"/>
</dbReference>
<dbReference type="SUPFAM" id="SSF55874">
    <property type="entry name" value="ATPase domain of HSP90 chaperone/DNA topoisomerase II/histidine kinase"/>
    <property type="match status" value="1"/>
</dbReference>
<evidence type="ECO:0000256" key="5">
    <source>
        <dbReference type="ARBA" id="ARBA00022793"/>
    </source>
</evidence>
<name>A0AAE0T6M8_9BIVA</name>
<dbReference type="InterPro" id="IPR011060">
    <property type="entry name" value="RibuloseP-bd_barrel"/>
</dbReference>
<dbReference type="EMBL" id="JAEAOA010000085">
    <property type="protein sequence ID" value="KAK3604797.1"/>
    <property type="molecule type" value="Genomic_DNA"/>
</dbReference>
<evidence type="ECO:0000313" key="12">
    <source>
        <dbReference type="Proteomes" id="UP001195483"/>
    </source>
</evidence>
<protein>
    <recommendedName>
        <fullName evidence="4">Orotidine 5'-phosphate decarboxylase</fullName>
        <ecNumber evidence="3">4.1.1.23</ecNumber>
    </recommendedName>
    <alternativeName>
        <fullName evidence="8">OMP decarboxylase</fullName>
    </alternativeName>
</protein>
<evidence type="ECO:0000313" key="11">
    <source>
        <dbReference type="EMBL" id="KAK3604797.1"/>
    </source>
</evidence>
<dbReference type="PANTHER" id="PTHR43375">
    <property type="entry name" value="OROTIDINE 5'-PHOSPHATE DECARBOXYLASE"/>
    <property type="match status" value="1"/>
</dbReference>
<evidence type="ECO:0000256" key="9">
    <source>
        <dbReference type="ARBA" id="ARBA00049157"/>
    </source>
</evidence>
<evidence type="ECO:0000256" key="3">
    <source>
        <dbReference type="ARBA" id="ARBA00012321"/>
    </source>
</evidence>
<dbReference type="InterPro" id="IPR003594">
    <property type="entry name" value="HATPase_dom"/>
</dbReference>
<evidence type="ECO:0000256" key="8">
    <source>
        <dbReference type="ARBA" id="ARBA00033428"/>
    </source>
</evidence>
<feature type="domain" description="Orotidine 5'-phosphate decarboxylase" evidence="10">
    <location>
        <begin position="121"/>
        <end position="359"/>
    </location>
</feature>
<sequence length="381" mass="42576">MLSRVEIFSELKNLKKIRECIDKDARVFLNNEKDVYSLVVSVDELCSNIIRHAYLGKDNERIILITSVDESFFFIAIEYFGKGFDQSSYQFIPVDQRQGTTKKGRFGLKLLEHIIKKKKTPLCVGLDPDLTKIPILFHSSHDPIAAFTHTILETVAPFCAAIKPNFAFYEAEGIDGLSALKMALSPKPNDLFIIGDVKRADIANSSSLYAKAFFDYWQHDAVTVHPYMGMDSILPFLSYSEKLTFILCLTSNHGSTDIQEQPLANGKFVYEHIASLAMSWNKNKNVGLVVGATKPNTLAHIQNLTHASLPLLIPGIGSQGSSVASLQHSKFSFSKGLALFNQSRSIIYPEGNFQTITEFQDAVQQKVIRASNELRNVMGWS</sequence>
<evidence type="ECO:0000256" key="7">
    <source>
        <dbReference type="ARBA" id="ARBA00023239"/>
    </source>
</evidence>
<comment type="similarity">
    <text evidence="2">Belongs to the OMP decarboxylase family. Type 2 subfamily.</text>
</comment>
<dbReference type="SMART" id="SM00934">
    <property type="entry name" value="OMPdecase"/>
    <property type="match status" value="1"/>
</dbReference>
<organism evidence="11 12">
    <name type="scientific">Potamilus streckersoni</name>
    <dbReference type="NCBI Taxonomy" id="2493646"/>
    <lineage>
        <taxon>Eukaryota</taxon>
        <taxon>Metazoa</taxon>
        <taxon>Spiralia</taxon>
        <taxon>Lophotrochozoa</taxon>
        <taxon>Mollusca</taxon>
        <taxon>Bivalvia</taxon>
        <taxon>Autobranchia</taxon>
        <taxon>Heteroconchia</taxon>
        <taxon>Palaeoheterodonta</taxon>
        <taxon>Unionida</taxon>
        <taxon>Unionoidea</taxon>
        <taxon>Unionidae</taxon>
        <taxon>Ambleminae</taxon>
        <taxon>Lampsilini</taxon>
        <taxon>Potamilus</taxon>
    </lineage>
</organism>
<gene>
    <name evidence="11" type="ORF">CHS0354_000455</name>
</gene>
<dbReference type="GO" id="GO:0006221">
    <property type="term" value="P:pyrimidine nucleotide biosynthetic process"/>
    <property type="evidence" value="ECO:0007669"/>
    <property type="project" value="UniProtKB-KW"/>
</dbReference>
<dbReference type="GO" id="GO:0004590">
    <property type="term" value="F:orotidine-5'-phosphate decarboxylase activity"/>
    <property type="evidence" value="ECO:0007669"/>
    <property type="project" value="UniProtKB-EC"/>
</dbReference>
<reference evidence="11" key="1">
    <citation type="journal article" date="2021" name="Genome Biol. Evol.">
        <title>A High-Quality Reference Genome for a Parasitic Bivalve with Doubly Uniparental Inheritance (Bivalvia: Unionida).</title>
        <authorList>
            <person name="Smith C.H."/>
        </authorList>
    </citation>
    <scope>NUCLEOTIDE SEQUENCE</scope>
    <source>
        <strain evidence="11">CHS0354</strain>
    </source>
</reference>
<dbReference type="SUPFAM" id="SSF51366">
    <property type="entry name" value="Ribulose-phoshate binding barrel"/>
    <property type="match status" value="1"/>
</dbReference>